<dbReference type="InterPro" id="IPR036163">
    <property type="entry name" value="HMA_dom_sf"/>
</dbReference>
<dbReference type="PANTHER" id="PTHR22814">
    <property type="entry name" value="COPPER TRANSPORT PROTEIN ATOX1-RELATED"/>
    <property type="match status" value="1"/>
</dbReference>
<dbReference type="SUPFAM" id="SSF55008">
    <property type="entry name" value="HMA, heavy metal-associated domain"/>
    <property type="match status" value="2"/>
</dbReference>
<dbReference type="GeneID" id="77264526"/>
<dbReference type="NCBIfam" id="TIGR00003">
    <property type="entry name" value="copper ion binding protein"/>
    <property type="match status" value="1"/>
</dbReference>
<protein>
    <submittedName>
        <fullName evidence="5">Copper-exporting P-type ATPase A</fullName>
        <ecNumber evidence="5">3.6.3.-</ecNumber>
    </submittedName>
    <submittedName>
        <fullName evidence="3">Copper-transporting ATPase</fullName>
    </submittedName>
</protein>
<keyword evidence="1" id="KW-0479">Metal-binding</keyword>
<dbReference type="PATRIC" id="fig|750.22.peg.1147"/>
<dbReference type="Pfam" id="PF00403">
    <property type="entry name" value="HMA"/>
    <property type="match status" value="2"/>
</dbReference>
<dbReference type="GO" id="GO:0016787">
    <property type="term" value="F:hydrolase activity"/>
    <property type="evidence" value="ECO:0007669"/>
    <property type="project" value="UniProtKB-KW"/>
</dbReference>
<accession>A0A0A2XFY2</accession>
<reference evidence="4 7" key="2">
    <citation type="submission" date="2014-11" db="EMBL/GenBank/DDBJ databases">
        <title>Pan-genome of Gallibacterium spp.</title>
        <authorList>
            <person name="Kudirkiene E."/>
            <person name="Bojesen A.M."/>
        </authorList>
    </citation>
    <scope>NUCLEOTIDE SEQUENCE [LARGE SCALE GENOMIC DNA]</scope>
    <source>
        <strain evidence="4 7">F 279</strain>
    </source>
</reference>
<evidence type="ECO:0000313" key="6">
    <source>
        <dbReference type="Proteomes" id="UP000030526"/>
    </source>
</evidence>
<proteinExistence type="predicted"/>
<dbReference type="CDD" id="cd00371">
    <property type="entry name" value="HMA"/>
    <property type="match status" value="2"/>
</dbReference>
<reference evidence="5 8" key="3">
    <citation type="submission" date="2018-06" db="EMBL/GenBank/DDBJ databases">
        <authorList>
            <consortium name="Pathogen Informatics"/>
            <person name="Doyle S."/>
        </authorList>
    </citation>
    <scope>NUCLEOTIDE SEQUENCE [LARGE SCALE GENOMIC DNA]</scope>
    <source>
        <strain evidence="5 8">NCTC11413</strain>
    </source>
</reference>
<dbReference type="GO" id="GO:0005507">
    <property type="term" value="F:copper ion binding"/>
    <property type="evidence" value="ECO:0007669"/>
    <property type="project" value="InterPro"/>
</dbReference>
<evidence type="ECO:0000313" key="3">
    <source>
        <dbReference type="EMBL" id="KGQ31053.1"/>
    </source>
</evidence>
<dbReference type="Gene3D" id="3.30.70.100">
    <property type="match status" value="2"/>
</dbReference>
<keyword evidence="5" id="KW-0378">Hydrolase</keyword>
<dbReference type="OrthoDB" id="9814359at2"/>
<evidence type="ECO:0000259" key="2">
    <source>
        <dbReference type="PROSITE" id="PS50846"/>
    </source>
</evidence>
<dbReference type="RefSeq" id="WP_018346657.1">
    <property type="nucleotide sequence ID" value="NZ_JPXR01000023.1"/>
</dbReference>
<dbReference type="Proteomes" id="UP000254232">
    <property type="component" value="Unassembled WGS sequence"/>
</dbReference>
<feature type="domain" description="HMA" evidence="2">
    <location>
        <begin position="1"/>
        <end position="61"/>
    </location>
</feature>
<reference evidence="3 6" key="1">
    <citation type="submission" date="2014-08" db="EMBL/GenBank/DDBJ databases">
        <title>Chaperone-usher fimbriae in a diverse selection of Gallibacterium genomes.</title>
        <authorList>
            <person name="Kudirkiene E."/>
            <person name="Bager R.J."/>
            <person name="Johnson T.J."/>
            <person name="Bojesen A.M."/>
        </authorList>
    </citation>
    <scope>NUCLEOTIDE SEQUENCE [LARGE SCALE GENOMIC DNA]</scope>
    <source>
        <strain evidence="3 6">20558/3kl.</strain>
    </source>
</reference>
<dbReference type="EMBL" id="UGGZ01000001">
    <property type="protein sequence ID" value="STO37148.1"/>
    <property type="molecule type" value="Genomic_DNA"/>
</dbReference>
<evidence type="ECO:0000313" key="8">
    <source>
        <dbReference type="Proteomes" id="UP000254232"/>
    </source>
</evidence>
<dbReference type="EMBL" id="JPXS01000036">
    <property type="protein sequence ID" value="KGQ31053.1"/>
    <property type="molecule type" value="Genomic_DNA"/>
</dbReference>
<evidence type="ECO:0000313" key="4">
    <source>
        <dbReference type="EMBL" id="OBW98715.1"/>
    </source>
</evidence>
<evidence type="ECO:0000256" key="1">
    <source>
        <dbReference type="ARBA" id="ARBA00022723"/>
    </source>
</evidence>
<sequence length="127" mass="13411">MTLLKLNDLSCQHCVKSVTNALSAVAGVENVKVSLHYAYVEGNADSEALIKAVVDAGYQAEVASEPAQTLSLSGLNCQHCVNSVKNALEKLPDVVFADVEKTSAKIYGDAALETLIHCVEQAGYSAK</sequence>
<feature type="domain" description="HMA" evidence="2">
    <location>
        <begin position="66"/>
        <end position="127"/>
    </location>
</feature>
<evidence type="ECO:0000313" key="5">
    <source>
        <dbReference type="EMBL" id="STO37148.1"/>
    </source>
</evidence>
<organism evidence="3 6">
    <name type="scientific">Gallibacterium anatis</name>
    <dbReference type="NCBI Taxonomy" id="750"/>
    <lineage>
        <taxon>Bacteria</taxon>
        <taxon>Pseudomonadati</taxon>
        <taxon>Pseudomonadota</taxon>
        <taxon>Gammaproteobacteria</taxon>
        <taxon>Pasteurellales</taxon>
        <taxon>Pasteurellaceae</taxon>
        <taxon>Gallibacterium</taxon>
    </lineage>
</organism>
<dbReference type="EC" id="3.6.3.-" evidence="5"/>
<dbReference type="PROSITE" id="PS50846">
    <property type="entry name" value="HMA_2"/>
    <property type="match status" value="2"/>
</dbReference>
<dbReference type="PANTHER" id="PTHR22814:SF287">
    <property type="entry name" value="COPPER TRANSPORT PROTEIN ATX1"/>
    <property type="match status" value="1"/>
</dbReference>
<dbReference type="EMBL" id="JTJO01000027">
    <property type="protein sequence ID" value="OBW98715.1"/>
    <property type="molecule type" value="Genomic_DNA"/>
</dbReference>
<dbReference type="InterPro" id="IPR006122">
    <property type="entry name" value="HMA_Cu_ion-bd"/>
</dbReference>
<dbReference type="Proteomes" id="UP000092643">
    <property type="component" value="Unassembled WGS sequence"/>
</dbReference>
<name>A0A0A2XFY2_9PAST</name>
<gene>
    <name evidence="5" type="primary">copA_2</name>
    <name evidence="3" type="ORF">JP32_07645</name>
    <name evidence="5" type="ORF">NCTC11413_00237</name>
    <name evidence="4" type="ORF">QV03_05610</name>
</gene>
<dbReference type="AlphaFoldDB" id="A0A0A2XFY2"/>
<dbReference type="Proteomes" id="UP000030526">
    <property type="component" value="Unassembled WGS sequence"/>
</dbReference>
<dbReference type="InterPro" id="IPR006121">
    <property type="entry name" value="HMA_dom"/>
</dbReference>
<evidence type="ECO:0000313" key="7">
    <source>
        <dbReference type="Proteomes" id="UP000092643"/>
    </source>
</evidence>